<dbReference type="AlphaFoldDB" id="A0AAV3NTF5"/>
<dbReference type="EMBL" id="BAABME010015621">
    <property type="protein sequence ID" value="GAA0142127.1"/>
    <property type="molecule type" value="Genomic_DNA"/>
</dbReference>
<organism evidence="2 3">
    <name type="scientific">Lithospermum erythrorhizon</name>
    <name type="common">Purple gromwell</name>
    <name type="synonym">Lithospermum officinale var. erythrorhizon</name>
    <dbReference type="NCBI Taxonomy" id="34254"/>
    <lineage>
        <taxon>Eukaryota</taxon>
        <taxon>Viridiplantae</taxon>
        <taxon>Streptophyta</taxon>
        <taxon>Embryophyta</taxon>
        <taxon>Tracheophyta</taxon>
        <taxon>Spermatophyta</taxon>
        <taxon>Magnoliopsida</taxon>
        <taxon>eudicotyledons</taxon>
        <taxon>Gunneridae</taxon>
        <taxon>Pentapetalae</taxon>
        <taxon>asterids</taxon>
        <taxon>lamiids</taxon>
        <taxon>Boraginales</taxon>
        <taxon>Boraginaceae</taxon>
        <taxon>Boraginoideae</taxon>
        <taxon>Lithospermeae</taxon>
        <taxon>Lithospermum</taxon>
    </lineage>
</organism>
<name>A0AAV3NTF5_LITER</name>
<reference evidence="2 3" key="1">
    <citation type="submission" date="2024-01" db="EMBL/GenBank/DDBJ databases">
        <title>The complete chloroplast genome sequence of Lithospermum erythrorhizon: insights into the phylogenetic relationship among Boraginaceae species and the maternal lineages of purple gromwells.</title>
        <authorList>
            <person name="Okada T."/>
            <person name="Watanabe K."/>
        </authorList>
    </citation>
    <scope>NUCLEOTIDE SEQUENCE [LARGE SCALE GENOMIC DNA]</scope>
</reference>
<accession>A0AAV3NTF5</accession>
<sequence>MVGFASRLSFKTDPANSSEFSDMAVRQCRLSRAGVGKEGATLQPGMITRAKSGARRQPPRELFPQDL</sequence>
<proteinExistence type="predicted"/>
<protein>
    <submittedName>
        <fullName evidence="2">Uncharacterized protein</fullName>
    </submittedName>
</protein>
<evidence type="ECO:0000313" key="3">
    <source>
        <dbReference type="Proteomes" id="UP001454036"/>
    </source>
</evidence>
<evidence type="ECO:0000256" key="1">
    <source>
        <dbReference type="SAM" id="MobiDB-lite"/>
    </source>
</evidence>
<feature type="region of interest" description="Disordered" evidence="1">
    <location>
        <begin position="1"/>
        <end position="22"/>
    </location>
</feature>
<keyword evidence="3" id="KW-1185">Reference proteome</keyword>
<evidence type="ECO:0000313" key="2">
    <source>
        <dbReference type="EMBL" id="GAA0142127.1"/>
    </source>
</evidence>
<comment type="caution">
    <text evidence="2">The sequence shown here is derived from an EMBL/GenBank/DDBJ whole genome shotgun (WGS) entry which is preliminary data.</text>
</comment>
<feature type="region of interest" description="Disordered" evidence="1">
    <location>
        <begin position="35"/>
        <end position="67"/>
    </location>
</feature>
<gene>
    <name evidence="2" type="ORF">LIER_35522</name>
</gene>
<dbReference type="Proteomes" id="UP001454036">
    <property type="component" value="Unassembled WGS sequence"/>
</dbReference>